<evidence type="ECO:0000256" key="2">
    <source>
        <dbReference type="SAM" id="MobiDB-lite"/>
    </source>
</evidence>
<name>A0A061AYJ6_RHOTO</name>
<dbReference type="OrthoDB" id="2522913at2759"/>
<keyword evidence="3" id="KW-0812">Transmembrane</keyword>
<feature type="transmembrane region" description="Helical" evidence="3">
    <location>
        <begin position="130"/>
        <end position="153"/>
    </location>
</feature>
<keyword evidence="1" id="KW-0175">Coiled coil</keyword>
<reference evidence="4" key="1">
    <citation type="journal article" date="2014" name="Genome Announc.">
        <title>Draft genome sequence of Rhodosporidium toruloides CECT1137, an oleaginous yeast of biotechnological interest.</title>
        <authorList>
            <person name="Morin N."/>
            <person name="Calcas X."/>
            <person name="Devillers H."/>
            <person name="Durrens P."/>
            <person name="Sherman D.J."/>
            <person name="Nicaud J.-M."/>
            <person name="Neuveglise C."/>
        </authorList>
    </citation>
    <scope>NUCLEOTIDE SEQUENCE</scope>
    <source>
        <strain evidence="4">CECT1137</strain>
    </source>
</reference>
<dbReference type="EMBL" id="LK052940">
    <property type="protein sequence ID" value="CDR40444.1"/>
    <property type="molecule type" value="Genomic_DNA"/>
</dbReference>
<evidence type="ECO:0000256" key="3">
    <source>
        <dbReference type="SAM" id="Phobius"/>
    </source>
</evidence>
<feature type="transmembrane region" description="Helical" evidence="3">
    <location>
        <begin position="165"/>
        <end position="192"/>
    </location>
</feature>
<feature type="transmembrane region" description="Helical" evidence="3">
    <location>
        <begin position="249"/>
        <end position="274"/>
    </location>
</feature>
<organism evidence="4">
    <name type="scientific">Rhodotorula toruloides</name>
    <name type="common">Yeast</name>
    <name type="synonym">Rhodosporidium toruloides</name>
    <dbReference type="NCBI Taxonomy" id="5286"/>
    <lineage>
        <taxon>Eukaryota</taxon>
        <taxon>Fungi</taxon>
        <taxon>Dikarya</taxon>
        <taxon>Basidiomycota</taxon>
        <taxon>Pucciniomycotina</taxon>
        <taxon>Microbotryomycetes</taxon>
        <taxon>Sporidiobolales</taxon>
        <taxon>Sporidiobolaceae</taxon>
        <taxon>Rhodotorula</taxon>
    </lineage>
</organism>
<keyword evidence="3" id="KW-0472">Membrane</keyword>
<sequence>MSNDIGALLGQAQQAASQGQNPWTAIRTAFYDSVRPQYPGYFVNQMYALSALIAVATVLLGLCMVVKMKQGTFWLVRIHRATGGSFVVLHYANTYSTLFFLFYAVLQGYIWQTERYTTGQWAPNNDVWRMVVWIPGWLAFWLAAWSLAVSHILHLDSSGRPARTFLAEAWFVNAIGFAVPAGTTAAVAVLSWRAHHFYSAALDTYSTLDSALAGLEKSYNGTFNPSAFAGQGAELYKHFEDNLETFGLFFRWVFIAYLIASMTLFFVLVATATLHLRELRKTMNELTNRAHQSEEAREQEAVIKRGYDGLVQVTYSIITASVAINVLFTFVSAAGRKVIFDRNFAEVASLLPLWLFAVLGLPLSLLYLRRLVNNPPPRSAAKEPGTDSRVHAVPLKTHESFSNPSTLADHKVPELVEAHPMEVMPPVAYHQQHVAPPSEEDYSARNSQSPVPSHASVSPLVEAPFSTVTGQPLYYEARQPQHHAPDAALASPSRKKGWM</sequence>
<feature type="transmembrane region" description="Helical" evidence="3">
    <location>
        <begin position="347"/>
        <end position="368"/>
    </location>
</feature>
<accession>A0A061AYJ6</accession>
<proteinExistence type="predicted"/>
<feature type="transmembrane region" description="Helical" evidence="3">
    <location>
        <begin position="313"/>
        <end position="335"/>
    </location>
</feature>
<evidence type="ECO:0000256" key="1">
    <source>
        <dbReference type="SAM" id="Coils"/>
    </source>
</evidence>
<feature type="region of interest" description="Disordered" evidence="2">
    <location>
        <begin position="472"/>
        <end position="499"/>
    </location>
</feature>
<feature type="coiled-coil region" evidence="1">
    <location>
        <begin position="269"/>
        <end position="296"/>
    </location>
</feature>
<keyword evidence="3" id="KW-1133">Transmembrane helix</keyword>
<feature type="transmembrane region" description="Helical" evidence="3">
    <location>
        <begin position="87"/>
        <end position="110"/>
    </location>
</feature>
<evidence type="ECO:0000313" key="4">
    <source>
        <dbReference type="EMBL" id="CDR40444.1"/>
    </source>
</evidence>
<dbReference type="AlphaFoldDB" id="A0A061AYJ6"/>
<protein>
    <submittedName>
        <fullName evidence="4">RHTO0S05e03620g1_1</fullName>
    </submittedName>
</protein>
<feature type="transmembrane region" description="Helical" evidence="3">
    <location>
        <begin position="46"/>
        <end position="66"/>
    </location>
</feature>
<gene>
    <name evidence="4" type="ORF">RHTO0S_05e03620g</name>
</gene>
<feature type="region of interest" description="Disordered" evidence="2">
    <location>
        <begin position="433"/>
        <end position="458"/>
    </location>
</feature>